<protein>
    <submittedName>
        <fullName evidence="1">Uncharacterized protein</fullName>
    </submittedName>
</protein>
<dbReference type="AlphaFoldDB" id="A0A1J6HZ07"/>
<keyword evidence="2" id="KW-1185">Reference proteome</keyword>
<organism evidence="1 2">
    <name type="scientific">Brucella cytisi</name>
    <dbReference type="NCBI Taxonomy" id="407152"/>
    <lineage>
        <taxon>Bacteria</taxon>
        <taxon>Pseudomonadati</taxon>
        <taxon>Pseudomonadota</taxon>
        <taxon>Alphaproteobacteria</taxon>
        <taxon>Hyphomicrobiales</taxon>
        <taxon>Brucellaceae</taxon>
        <taxon>Brucella/Ochrobactrum group</taxon>
        <taxon>Brucella</taxon>
    </lineage>
</organism>
<proteinExistence type="predicted"/>
<comment type="caution">
    <text evidence="1">The sequence shown here is derived from an EMBL/GenBank/DDBJ whole genome shotgun (WGS) entry which is preliminary data.</text>
</comment>
<gene>
    <name evidence="1" type="ORF">BLA27_11035</name>
</gene>
<evidence type="ECO:0000313" key="2">
    <source>
        <dbReference type="Proteomes" id="UP000182985"/>
    </source>
</evidence>
<accession>A0A1J6HZ07</accession>
<name>A0A1J6HZ07_9HYPH</name>
<reference evidence="1 2" key="1">
    <citation type="submission" date="2016-10" db="EMBL/GenBank/DDBJ databases">
        <title>The Draft Genome Sequence of the Potato Rhizosphere Bacteria Ochrobactrum sp. IPA7.2.</title>
        <authorList>
            <person name="Gogoleva N.E."/>
            <person name="Khlopko Y.A."/>
            <person name="Burygin G.L."/>
            <person name="Plotnikov A.O."/>
        </authorList>
    </citation>
    <scope>NUCLEOTIDE SEQUENCE [LARGE SCALE GENOMIC DNA]</scope>
    <source>
        <strain evidence="1 2">IPA7.2</strain>
    </source>
</reference>
<sequence length="74" mass="8570">MIYSLAQIKKVRLLNSMLDQSPFSVKTSHPMIMMVALVKKVLEQHHDSAPGHNLVRHLFKVLLPHQIDVDRRMT</sequence>
<dbReference type="Proteomes" id="UP000182985">
    <property type="component" value="Unassembled WGS sequence"/>
</dbReference>
<evidence type="ECO:0000313" key="1">
    <source>
        <dbReference type="EMBL" id="OIS93479.1"/>
    </source>
</evidence>
<dbReference type="EMBL" id="MOEC01000009">
    <property type="protein sequence ID" value="OIS93479.1"/>
    <property type="molecule type" value="Genomic_DNA"/>
</dbReference>